<comment type="similarity">
    <text evidence="1">Belongs to the aegerolysin family.</text>
</comment>
<organism evidence="2 3">
    <name type="scientific">Talaromyces pinophilus</name>
    <name type="common">Penicillium pinophilum</name>
    <dbReference type="NCBI Taxonomy" id="128442"/>
    <lineage>
        <taxon>Eukaryota</taxon>
        <taxon>Fungi</taxon>
        <taxon>Dikarya</taxon>
        <taxon>Ascomycota</taxon>
        <taxon>Pezizomycotina</taxon>
        <taxon>Eurotiomycetes</taxon>
        <taxon>Eurotiomycetidae</taxon>
        <taxon>Eurotiales</taxon>
        <taxon>Trichocomaceae</taxon>
        <taxon>Talaromyces</taxon>
        <taxon>Talaromyces sect. Talaromyces</taxon>
    </lineage>
</organism>
<dbReference type="EMBL" id="DF933856">
    <property type="protein sequence ID" value="GAM43733.1"/>
    <property type="molecule type" value="Genomic_DNA"/>
</dbReference>
<evidence type="ECO:0000313" key="3">
    <source>
        <dbReference type="Proteomes" id="UP000053095"/>
    </source>
</evidence>
<reference evidence="3" key="1">
    <citation type="journal article" date="2015" name="Genome Announc.">
        <title>Draft genome sequence of Talaromyces cellulolyticus strain Y-94, a source of lignocellulosic biomass-degrading enzymes.</title>
        <authorList>
            <person name="Fujii T."/>
            <person name="Koike H."/>
            <person name="Sawayama S."/>
            <person name="Yano S."/>
            <person name="Inoue H."/>
        </authorList>
    </citation>
    <scope>NUCLEOTIDE SEQUENCE [LARGE SCALE GENOMIC DNA]</scope>
    <source>
        <strain evidence="3">Y-94</strain>
    </source>
</reference>
<sequence>MASADQQCINIQIQDKMKYDIRIENVKLKSGEFYTEGNQNDVLTTDEIGETSIRHNNGERHICSCSETGSMSGPQGSIDLVDDYRDVRICTLSWEATMQPGRRNSFVLRNLDPRYHVDVGKWNDSGVMGNVPVAVDEL</sequence>
<gene>
    <name evidence="2" type="ORF">TCE0_060f18782</name>
</gene>
<dbReference type="Pfam" id="PF06355">
    <property type="entry name" value="Aegerolysin"/>
    <property type="match status" value="1"/>
</dbReference>
<comment type="caution">
    <text evidence="2">The sequence shown here is derived from an EMBL/GenBank/DDBJ whole genome shotgun (WGS) entry which is preliminary data.</text>
</comment>
<evidence type="ECO:0000313" key="2">
    <source>
        <dbReference type="EMBL" id="GAM43733.1"/>
    </source>
</evidence>
<name>A0A6V8HPX9_TALPI</name>
<dbReference type="Gene3D" id="2.60.270.50">
    <property type="match status" value="1"/>
</dbReference>
<keyword evidence="3" id="KW-1185">Reference proteome</keyword>
<protein>
    <submittedName>
        <fullName evidence="2">Asp hemolysin-like protein</fullName>
    </submittedName>
</protein>
<dbReference type="GO" id="GO:0019836">
    <property type="term" value="P:symbiont-mediated hemolysis of host erythrocyte"/>
    <property type="evidence" value="ECO:0007669"/>
    <property type="project" value="InterPro"/>
</dbReference>
<accession>A0A6V8HPX9</accession>
<evidence type="ECO:0000256" key="1">
    <source>
        <dbReference type="ARBA" id="ARBA00010795"/>
    </source>
</evidence>
<dbReference type="InterPro" id="IPR009413">
    <property type="entry name" value="Aegerolysin-typ"/>
</dbReference>
<proteinExistence type="inferred from homology"/>
<dbReference type="AlphaFoldDB" id="A0A6V8HPX9"/>
<dbReference type="Proteomes" id="UP000053095">
    <property type="component" value="Unassembled WGS sequence"/>
</dbReference>